<gene>
    <name evidence="1" type="ORF">SAMN06297358_3477</name>
</gene>
<name>A0A286ACZ3_9SPHI</name>
<organism evidence="1 2">
    <name type="scientific">Pedobacter xixiisoli</name>
    <dbReference type="NCBI Taxonomy" id="1476464"/>
    <lineage>
        <taxon>Bacteria</taxon>
        <taxon>Pseudomonadati</taxon>
        <taxon>Bacteroidota</taxon>
        <taxon>Sphingobacteriia</taxon>
        <taxon>Sphingobacteriales</taxon>
        <taxon>Sphingobacteriaceae</taxon>
        <taxon>Pedobacter</taxon>
    </lineage>
</organism>
<dbReference type="Proteomes" id="UP000219281">
    <property type="component" value="Unassembled WGS sequence"/>
</dbReference>
<proteinExistence type="predicted"/>
<accession>A0A286ACZ3</accession>
<dbReference type="EMBL" id="OCMT01000004">
    <property type="protein sequence ID" value="SOD19772.1"/>
    <property type="molecule type" value="Genomic_DNA"/>
</dbReference>
<sequence>MKRILILIICLLPIITKAQDPSKYELHKKIISETCIGGNGNGTFSLDFSSLQKTLIIKTNKKTFDKNLPNFVDEGKVSFSYNEQTKDHDIPQYEITYVLLKNGNPTSSFIISIDKEISAPITGINVLDITSLKCDKLIQSALGSGFYFRSSVSNSLKRYYSNDKKKLEIIVTKRRDGGFNFYIFKI</sequence>
<dbReference type="AlphaFoldDB" id="A0A286ACZ3"/>
<evidence type="ECO:0000313" key="1">
    <source>
        <dbReference type="EMBL" id="SOD19772.1"/>
    </source>
</evidence>
<keyword evidence="2" id="KW-1185">Reference proteome</keyword>
<protein>
    <submittedName>
        <fullName evidence="1">Uncharacterized protein</fullName>
    </submittedName>
</protein>
<dbReference type="RefSeq" id="WP_097133286.1">
    <property type="nucleotide sequence ID" value="NZ_OCMT01000004.1"/>
</dbReference>
<evidence type="ECO:0000313" key="2">
    <source>
        <dbReference type="Proteomes" id="UP000219281"/>
    </source>
</evidence>
<reference evidence="2" key="1">
    <citation type="submission" date="2017-09" db="EMBL/GenBank/DDBJ databases">
        <authorList>
            <person name="Varghese N."/>
            <person name="Submissions S."/>
        </authorList>
    </citation>
    <scope>NUCLEOTIDE SEQUENCE [LARGE SCALE GENOMIC DNA]</scope>
    <source>
        <strain evidence="2">CGMCC 1.12803</strain>
    </source>
</reference>